<dbReference type="NCBIfam" id="NF040742">
    <property type="entry name" value="racem_Orr"/>
    <property type="match status" value="1"/>
</dbReference>
<dbReference type="GO" id="GO:0008784">
    <property type="term" value="F:alanine racemase activity"/>
    <property type="evidence" value="ECO:0007669"/>
    <property type="project" value="TreeGrafter"/>
</dbReference>
<dbReference type="SUPFAM" id="SSF51419">
    <property type="entry name" value="PLP-binding barrel"/>
    <property type="match status" value="1"/>
</dbReference>
<dbReference type="EMBL" id="JACHEN010000006">
    <property type="protein sequence ID" value="MBB6215300.1"/>
    <property type="molecule type" value="Genomic_DNA"/>
</dbReference>
<dbReference type="CDD" id="cd06815">
    <property type="entry name" value="PLPDE_III_AR_like_1"/>
    <property type="match status" value="1"/>
</dbReference>
<evidence type="ECO:0000256" key="3">
    <source>
        <dbReference type="ARBA" id="ARBA00023235"/>
    </source>
</evidence>
<evidence type="ECO:0000313" key="6">
    <source>
        <dbReference type="Proteomes" id="UP000579281"/>
    </source>
</evidence>
<dbReference type="Proteomes" id="UP000579281">
    <property type="component" value="Unassembled WGS sequence"/>
</dbReference>
<comment type="cofactor">
    <cofactor evidence="1">
        <name>pyridoxal 5'-phosphate</name>
        <dbReference type="ChEBI" id="CHEBI:597326"/>
    </cofactor>
</comment>
<dbReference type="Pfam" id="PF01168">
    <property type="entry name" value="Ala_racemase_N"/>
    <property type="match status" value="1"/>
</dbReference>
<dbReference type="PANTHER" id="PTHR30511">
    <property type="entry name" value="ALANINE RACEMASE"/>
    <property type="match status" value="1"/>
</dbReference>
<dbReference type="InterPro" id="IPR000821">
    <property type="entry name" value="Ala_racemase"/>
</dbReference>
<dbReference type="RefSeq" id="WP_184309464.1">
    <property type="nucleotide sequence ID" value="NZ_JACHEN010000006.1"/>
</dbReference>
<keyword evidence="3" id="KW-0413">Isomerase</keyword>
<dbReference type="Gene3D" id="3.20.20.10">
    <property type="entry name" value="Alanine racemase"/>
    <property type="match status" value="1"/>
</dbReference>
<evidence type="ECO:0000313" key="5">
    <source>
        <dbReference type="EMBL" id="MBB6215300.1"/>
    </source>
</evidence>
<name>A0A841KTE3_9FIRM</name>
<dbReference type="InterPro" id="IPR001608">
    <property type="entry name" value="Ala_racemase_N"/>
</dbReference>
<keyword evidence="6" id="KW-1185">Reference proteome</keyword>
<sequence length="354" mass="39889">MTYPKLEINLPKIYHNGKTLVEMCRKKGIEIAAVTKVFRGHPEIARVLVEAGVTMLADSRISNIKRLEGLEAHKMLIRIPMMSEIEELVEHVDISINSELEVMDRISEEALKRNKVHQVMLMVDLGDLREGLWEDEVESVVEKVLMMKGIQLVGLGANFGCYGGIIPERHTLEKLIAMKQGLEKKYGISIPYLSGGNSNSLHLIWEDQMPEGINHLRIGYPFVLAKEDVYDQVIEGLYDDAFRLYGEIVEIKNKPSVPIGKRGIDAFGNIPEFIDRGIRKRAIVALGRQDVRLEGITPKDEKVTILGASSDHLILDIHDSKTSYHVGDIMELKMNYGALLAVMTSDYVMKEIII</sequence>
<protein>
    <submittedName>
        <fullName evidence="5">Putative amino acid racemase</fullName>
    </submittedName>
</protein>
<evidence type="ECO:0000256" key="2">
    <source>
        <dbReference type="ARBA" id="ARBA00022898"/>
    </source>
</evidence>
<feature type="domain" description="Alanine racemase N-terminal" evidence="4">
    <location>
        <begin position="8"/>
        <end position="219"/>
    </location>
</feature>
<dbReference type="GO" id="GO:0005829">
    <property type="term" value="C:cytosol"/>
    <property type="evidence" value="ECO:0007669"/>
    <property type="project" value="TreeGrafter"/>
</dbReference>
<dbReference type="PANTHER" id="PTHR30511:SF3">
    <property type="entry name" value="LYSINE RACEMASE"/>
    <property type="match status" value="1"/>
</dbReference>
<dbReference type="AlphaFoldDB" id="A0A841KTE3"/>
<comment type="caution">
    <text evidence="5">The sequence shown here is derived from an EMBL/GenBank/DDBJ whole genome shotgun (WGS) entry which is preliminary data.</text>
</comment>
<dbReference type="GO" id="GO:0030170">
    <property type="term" value="F:pyridoxal phosphate binding"/>
    <property type="evidence" value="ECO:0007669"/>
    <property type="project" value="TreeGrafter"/>
</dbReference>
<evidence type="ECO:0000259" key="4">
    <source>
        <dbReference type="Pfam" id="PF01168"/>
    </source>
</evidence>
<accession>A0A841KTE3</accession>
<keyword evidence="2" id="KW-0663">Pyridoxal phosphate</keyword>
<dbReference type="InterPro" id="IPR029066">
    <property type="entry name" value="PLP-binding_barrel"/>
</dbReference>
<proteinExistence type="predicted"/>
<evidence type="ECO:0000256" key="1">
    <source>
        <dbReference type="ARBA" id="ARBA00001933"/>
    </source>
</evidence>
<gene>
    <name evidence="5" type="ORF">HNQ80_001389</name>
</gene>
<reference evidence="5 6" key="1">
    <citation type="submission" date="2020-08" db="EMBL/GenBank/DDBJ databases">
        <title>Genomic Encyclopedia of Type Strains, Phase IV (KMG-IV): sequencing the most valuable type-strain genomes for metagenomic binning, comparative biology and taxonomic classification.</title>
        <authorList>
            <person name="Goeker M."/>
        </authorList>
    </citation>
    <scope>NUCLEOTIDE SEQUENCE [LARGE SCALE GENOMIC DNA]</scope>
    <source>
        <strain evidence="5 6">DSM 103526</strain>
    </source>
</reference>
<organism evidence="5 6">
    <name type="scientific">Anaerosolibacter carboniphilus</name>
    <dbReference type="NCBI Taxonomy" id="1417629"/>
    <lineage>
        <taxon>Bacteria</taxon>
        <taxon>Bacillati</taxon>
        <taxon>Bacillota</taxon>
        <taxon>Clostridia</taxon>
        <taxon>Peptostreptococcales</taxon>
        <taxon>Thermotaleaceae</taxon>
        <taxon>Anaerosolibacter</taxon>
    </lineage>
</organism>